<dbReference type="PANTHER" id="PTHR30489">
    <property type="entry name" value="LIPOPROTEIN-RELEASING SYSTEM TRANSMEMBRANE PROTEIN LOLE"/>
    <property type="match status" value="1"/>
</dbReference>
<organism evidence="10">
    <name type="scientific">Geoalkalibacter subterraneus</name>
    <dbReference type="NCBI Taxonomy" id="483547"/>
    <lineage>
        <taxon>Bacteria</taxon>
        <taxon>Pseudomonadati</taxon>
        <taxon>Thermodesulfobacteriota</taxon>
        <taxon>Desulfuromonadia</taxon>
        <taxon>Desulfuromonadales</taxon>
        <taxon>Geoalkalibacteraceae</taxon>
        <taxon>Geoalkalibacter</taxon>
    </lineage>
</organism>
<evidence type="ECO:0000256" key="3">
    <source>
        <dbReference type="ARBA" id="ARBA00022475"/>
    </source>
</evidence>
<comment type="subcellular location">
    <subcellularLocation>
        <location evidence="1">Cell membrane</location>
        <topology evidence="1">Multi-pass membrane protein</topology>
    </subcellularLocation>
</comment>
<dbReference type="EMBL" id="DSDO01000363">
    <property type="protein sequence ID" value="HDR47112.1"/>
    <property type="molecule type" value="Genomic_DNA"/>
</dbReference>
<dbReference type="GO" id="GO:0044874">
    <property type="term" value="P:lipoprotein localization to outer membrane"/>
    <property type="evidence" value="ECO:0007669"/>
    <property type="project" value="TreeGrafter"/>
</dbReference>
<keyword evidence="5 7" id="KW-1133">Transmembrane helix</keyword>
<feature type="domain" description="ABC3 transporter permease C-terminal" evidence="8">
    <location>
        <begin position="275"/>
        <end position="400"/>
    </location>
</feature>
<dbReference type="InterPro" id="IPR051447">
    <property type="entry name" value="Lipoprotein-release_system"/>
</dbReference>
<comment type="similarity">
    <text evidence="2">Belongs to the ABC-4 integral membrane protein family. LolC/E subfamily.</text>
</comment>
<feature type="domain" description="MacB-like periplasmic core" evidence="9">
    <location>
        <begin position="21"/>
        <end position="244"/>
    </location>
</feature>
<comment type="caution">
    <text evidence="10">The sequence shown here is derived from an EMBL/GenBank/DDBJ whole genome shotgun (WGS) entry which is preliminary data.</text>
</comment>
<feature type="transmembrane region" description="Helical" evidence="7">
    <location>
        <begin position="272"/>
        <end position="297"/>
    </location>
</feature>
<dbReference type="Pfam" id="PF12704">
    <property type="entry name" value="MacB_PCD"/>
    <property type="match status" value="1"/>
</dbReference>
<evidence type="ECO:0000259" key="8">
    <source>
        <dbReference type="Pfam" id="PF02687"/>
    </source>
</evidence>
<name>A0A831LHS2_9BACT</name>
<evidence type="ECO:0000259" key="9">
    <source>
        <dbReference type="Pfam" id="PF12704"/>
    </source>
</evidence>
<dbReference type="Proteomes" id="UP000886162">
    <property type="component" value="Unassembled WGS sequence"/>
</dbReference>
<keyword evidence="6 7" id="KW-0472">Membrane</keyword>
<dbReference type="Pfam" id="PF02687">
    <property type="entry name" value="FtsX"/>
    <property type="match status" value="1"/>
</dbReference>
<gene>
    <name evidence="10" type="ORF">ENN94_05355</name>
</gene>
<feature type="transmembrane region" description="Helical" evidence="7">
    <location>
        <begin position="325"/>
        <end position="351"/>
    </location>
</feature>
<accession>A0A831LHS2</accession>
<evidence type="ECO:0000256" key="2">
    <source>
        <dbReference type="ARBA" id="ARBA00005236"/>
    </source>
</evidence>
<evidence type="ECO:0000256" key="6">
    <source>
        <dbReference type="ARBA" id="ARBA00023136"/>
    </source>
</evidence>
<evidence type="ECO:0000256" key="4">
    <source>
        <dbReference type="ARBA" id="ARBA00022692"/>
    </source>
</evidence>
<dbReference type="PANTHER" id="PTHR30489:SF0">
    <property type="entry name" value="LIPOPROTEIN-RELEASING SYSTEM TRANSMEMBRANE PROTEIN LOLE"/>
    <property type="match status" value="1"/>
</dbReference>
<dbReference type="InterPro" id="IPR025857">
    <property type="entry name" value="MacB_PCD"/>
</dbReference>
<keyword evidence="4 7" id="KW-0812">Transmembrane</keyword>
<sequence length="408" mass="43032">MMMKSLTLAWRNVLRNTRRSLMACGIVALGTVALLLTVGFVLATFLGLREVTIHSDVGHIQVAAPGGFERATEAGALLSAERVKALEHAVEGLPGVRFAMPRLMFEGLASTGDNTVAMIGRGVDPGREMRMSTMFAPIDAGLPLSGPKTPGKRPALLGRDLAHGLNVQPGEMVTILASMCGGGINAVDLDVCGTYRTGTPERDARNVMMPLGIAQELLGVDGASRFVVVLNDTDTTEAAAKALRVAFPDLEVQAWRILSPFYDQVVTLYTNIFVVMCTIIVFVVLLSVGNTMLMTVLERVREVGTMRAIGFPAARLSRGFALEGAIVGMVGGFAGLAVALIVSLAVTALGIEMPPPPGRTTPYPLIILVSGPAYGAVLLLMVLCGSVGAWVPAQHAVRKPIVEALGYD</sequence>
<evidence type="ECO:0000256" key="5">
    <source>
        <dbReference type="ARBA" id="ARBA00022989"/>
    </source>
</evidence>
<dbReference type="AlphaFoldDB" id="A0A831LHS2"/>
<dbReference type="InterPro" id="IPR003838">
    <property type="entry name" value="ABC3_permease_C"/>
</dbReference>
<proteinExistence type="inferred from homology"/>
<evidence type="ECO:0000256" key="7">
    <source>
        <dbReference type="SAM" id="Phobius"/>
    </source>
</evidence>
<dbReference type="GO" id="GO:0098797">
    <property type="term" value="C:plasma membrane protein complex"/>
    <property type="evidence" value="ECO:0007669"/>
    <property type="project" value="TreeGrafter"/>
</dbReference>
<reference evidence="10" key="1">
    <citation type="journal article" date="2020" name="mSystems">
        <title>Genome- and Community-Level Interaction Insights into Carbon Utilization and Element Cycling Functions of Hydrothermarchaeota in Hydrothermal Sediment.</title>
        <authorList>
            <person name="Zhou Z."/>
            <person name="Liu Y."/>
            <person name="Xu W."/>
            <person name="Pan J."/>
            <person name="Luo Z.H."/>
            <person name="Li M."/>
        </authorList>
    </citation>
    <scope>NUCLEOTIDE SEQUENCE [LARGE SCALE GENOMIC DNA]</scope>
    <source>
        <strain evidence="10">SpSt-1220</strain>
    </source>
</reference>
<evidence type="ECO:0000313" key="10">
    <source>
        <dbReference type="EMBL" id="HDR47112.1"/>
    </source>
</evidence>
<keyword evidence="3" id="KW-1003">Cell membrane</keyword>
<feature type="transmembrane region" description="Helical" evidence="7">
    <location>
        <begin position="363"/>
        <end position="391"/>
    </location>
</feature>
<evidence type="ECO:0000256" key="1">
    <source>
        <dbReference type="ARBA" id="ARBA00004651"/>
    </source>
</evidence>
<protein>
    <submittedName>
        <fullName evidence="10">ABC transporter permease</fullName>
    </submittedName>
</protein>